<name>A0A9D2H123_9FIRM</name>
<evidence type="ECO:0000256" key="2">
    <source>
        <dbReference type="ARBA" id="ARBA00023295"/>
    </source>
</evidence>
<dbReference type="GO" id="GO:0005829">
    <property type="term" value="C:cytosol"/>
    <property type="evidence" value="ECO:0007669"/>
    <property type="project" value="TreeGrafter"/>
</dbReference>
<dbReference type="InterPro" id="IPR001910">
    <property type="entry name" value="Inosine/uridine_hydrolase_dom"/>
</dbReference>
<dbReference type="Pfam" id="PF01156">
    <property type="entry name" value="IU_nuc_hydro"/>
    <property type="match status" value="1"/>
</dbReference>
<dbReference type="GO" id="GO:0008477">
    <property type="term" value="F:purine nucleosidase activity"/>
    <property type="evidence" value="ECO:0007669"/>
    <property type="project" value="TreeGrafter"/>
</dbReference>
<dbReference type="SUPFAM" id="SSF53590">
    <property type="entry name" value="Nucleoside hydrolase"/>
    <property type="match status" value="1"/>
</dbReference>
<dbReference type="Proteomes" id="UP000824221">
    <property type="component" value="Unassembled WGS sequence"/>
</dbReference>
<dbReference type="AlphaFoldDB" id="A0A9D2H123"/>
<evidence type="ECO:0000256" key="1">
    <source>
        <dbReference type="ARBA" id="ARBA00022801"/>
    </source>
</evidence>
<dbReference type="GO" id="GO:0006152">
    <property type="term" value="P:purine nucleoside catabolic process"/>
    <property type="evidence" value="ECO:0007669"/>
    <property type="project" value="TreeGrafter"/>
</dbReference>
<gene>
    <name evidence="4" type="ORF">H9797_04160</name>
</gene>
<dbReference type="EMBL" id="DXAJ01000062">
    <property type="protein sequence ID" value="HJA02558.1"/>
    <property type="molecule type" value="Genomic_DNA"/>
</dbReference>
<reference evidence="4" key="2">
    <citation type="submission" date="2021-04" db="EMBL/GenBank/DDBJ databases">
        <authorList>
            <person name="Gilroy R."/>
        </authorList>
    </citation>
    <scope>NUCLEOTIDE SEQUENCE</scope>
    <source>
        <strain evidence="4">CHK156-179</strain>
    </source>
</reference>
<dbReference type="InterPro" id="IPR036452">
    <property type="entry name" value="Ribo_hydro-like"/>
</dbReference>
<comment type="caution">
    <text evidence="4">The sequence shown here is derived from an EMBL/GenBank/DDBJ whole genome shotgun (WGS) entry which is preliminary data.</text>
</comment>
<keyword evidence="2" id="KW-0326">Glycosidase</keyword>
<feature type="domain" description="Inosine/uridine-preferring nucleoside hydrolase" evidence="3">
    <location>
        <begin position="4"/>
        <end position="290"/>
    </location>
</feature>
<evidence type="ECO:0000313" key="5">
    <source>
        <dbReference type="Proteomes" id="UP000824221"/>
    </source>
</evidence>
<dbReference type="PANTHER" id="PTHR12304:SF4">
    <property type="entry name" value="URIDINE NUCLEOSIDASE"/>
    <property type="match status" value="1"/>
</dbReference>
<protein>
    <submittedName>
        <fullName evidence="4">Nucleoside hydrolase</fullName>
    </submittedName>
</protein>
<accession>A0A9D2H123</accession>
<organism evidence="4 5">
    <name type="scientific">Candidatus Gallimonas gallistercoris</name>
    <dbReference type="NCBI Taxonomy" id="2838602"/>
    <lineage>
        <taxon>Bacteria</taxon>
        <taxon>Bacillati</taxon>
        <taxon>Bacillota</taxon>
        <taxon>Clostridia</taxon>
        <taxon>Candidatus Gallimonas</taxon>
    </lineage>
</organism>
<reference evidence="4" key="1">
    <citation type="journal article" date="2021" name="PeerJ">
        <title>Extensive microbial diversity within the chicken gut microbiome revealed by metagenomics and culture.</title>
        <authorList>
            <person name="Gilroy R."/>
            <person name="Ravi A."/>
            <person name="Getino M."/>
            <person name="Pursley I."/>
            <person name="Horton D.L."/>
            <person name="Alikhan N.F."/>
            <person name="Baker D."/>
            <person name="Gharbi K."/>
            <person name="Hall N."/>
            <person name="Watson M."/>
            <person name="Adriaenssens E.M."/>
            <person name="Foster-Nyarko E."/>
            <person name="Jarju S."/>
            <person name="Secka A."/>
            <person name="Antonio M."/>
            <person name="Oren A."/>
            <person name="Chaudhuri R.R."/>
            <person name="La Ragione R."/>
            <person name="Hildebrand F."/>
            <person name="Pallen M.J."/>
        </authorList>
    </citation>
    <scope>NUCLEOTIDE SEQUENCE</scope>
    <source>
        <strain evidence="4">CHK156-179</strain>
    </source>
</reference>
<dbReference type="Gene3D" id="3.90.245.10">
    <property type="entry name" value="Ribonucleoside hydrolase-like"/>
    <property type="match status" value="1"/>
</dbReference>
<dbReference type="InterPro" id="IPR023186">
    <property type="entry name" value="IUNH"/>
</dbReference>
<evidence type="ECO:0000313" key="4">
    <source>
        <dbReference type="EMBL" id="HJA02558.1"/>
    </source>
</evidence>
<dbReference type="PANTHER" id="PTHR12304">
    <property type="entry name" value="INOSINE-URIDINE PREFERRING NUCLEOSIDE HYDROLASE"/>
    <property type="match status" value="1"/>
</dbReference>
<sequence length="298" mass="33224">MKKVIFDTDIGDDIDDAFALAALAAEPEAELLGVTTVYRNTAQRARLAQKLLEAAGRAEVPVFAGESIPIKQPIGLFAWEEGSSPEQKPVCQWSEEYAAFPVRTDAVGFLAESAKRWGEDLILFAVGPLTNLARAIERFPDDMKRIGAIYTMGGRFMRKEAEWNILCDPEAAEIVYSSGIPVYAVGLDVTLRCTLENGLLEHVSASARETNRTLALWFDRWSKHFGFAKSVMHDPLAVASAFLPVCRFERRYVRADLESERGAFLTERTEKAGYSPVNVAVDVDREMFYDWLVSRIGC</sequence>
<keyword evidence="1 4" id="KW-0378">Hydrolase</keyword>
<proteinExistence type="predicted"/>
<evidence type="ECO:0000259" key="3">
    <source>
        <dbReference type="Pfam" id="PF01156"/>
    </source>
</evidence>